<dbReference type="EMBL" id="QRDV01000006">
    <property type="protein sequence ID" value="RED43289.1"/>
    <property type="molecule type" value="Genomic_DNA"/>
</dbReference>
<protein>
    <submittedName>
        <fullName evidence="2">Uncharacterized protein</fullName>
    </submittedName>
</protein>
<gene>
    <name evidence="2" type="ORF">DFQ10_106202</name>
</gene>
<comment type="caution">
    <text evidence="2">The sequence shown here is derived from an EMBL/GenBank/DDBJ whole genome shotgun (WGS) entry which is preliminary data.</text>
</comment>
<proteinExistence type="predicted"/>
<feature type="signal peptide" evidence="1">
    <location>
        <begin position="1"/>
        <end position="19"/>
    </location>
</feature>
<dbReference type="Proteomes" id="UP000256980">
    <property type="component" value="Unassembled WGS sequence"/>
</dbReference>
<reference evidence="2 3" key="1">
    <citation type="submission" date="2018-07" db="EMBL/GenBank/DDBJ databases">
        <title>Genomic Encyclopedia of Type Strains, Phase III (KMG-III): the genomes of soil and plant-associated and newly described type strains.</title>
        <authorList>
            <person name="Whitman W."/>
        </authorList>
    </citation>
    <scope>NUCLEOTIDE SEQUENCE [LARGE SCALE GENOMIC DNA]</scope>
    <source>
        <strain evidence="2 3">CECT 7946</strain>
    </source>
</reference>
<dbReference type="RefSeq" id="WP_147299224.1">
    <property type="nucleotide sequence ID" value="NZ_QRDV01000006.1"/>
</dbReference>
<evidence type="ECO:0000256" key="1">
    <source>
        <dbReference type="SAM" id="SignalP"/>
    </source>
</evidence>
<dbReference type="OrthoDB" id="1447535at2"/>
<accession>A0A3D9H197</accession>
<evidence type="ECO:0000313" key="2">
    <source>
        <dbReference type="EMBL" id="RED43289.1"/>
    </source>
</evidence>
<feature type="chain" id="PRO_5017680689" evidence="1">
    <location>
        <begin position="20"/>
        <end position="142"/>
    </location>
</feature>
<evidence type="ECO:0000313" key="3">
    <source>
        <dbReference type="Proteomes" id="UP000256980"/>
    </source>
</evidence>
<keyword evidence="3" id="KW-1185">Reference proteome</keyword>
<sequence length="142" mass="16058">MIKILLYFLLAFMCAPASGQQTNTSSNNCVEHFTIIGQSVPKPNEPVNETLISWDFSQTPHKEHLEAAIEVQPLSSCWNGLDGKIRGQIKIFKISDISKNSIGDLTITYRDLNAKCFKWQAVIIDTETNCTTETEWQFISFL</sequence>
<name>A0A3D9H197_9FLAO</name>
<organism evidence="2 3">
    <name type="scientific">Winogradskyella eximia</name>
    <dbReference type="NCBI Taxonomy" id="262006"/>
    <lineage>
        <taxon>Bacteria</taxon>
        <taxon>Pseudomonadati</taxon>
        <taxon>Bacteroidota</taxon>
        <taxon>Flavobacteriia</taxon>
        <taxon>Flavobacteriales</taxon>
        <taxon>Flavobacteriaceae</taxon>
        <taxon>Winogradskyella</taxon>
    </lineage>
</organism>
<dbReference type="AlphaFoldDB" id="A0A3D9H197"/>
<keyword evidence="1" id="KW-0732">Signal</keyword>